<name>A0A915CK94_9BILA</name>
<dbReference type="Pfam" id="PF01369">
    <property type="entry name" value="Sec7"/>
    <property type="match status" value="1"/>
</dbReference>
<reference evidence="4" key="1">
    <citation type="submission" date="2022-11" db="UniProtKB">
        <authorList>
            <consortium name="WormBaseParasite"/>
        </authorList>
    </citation>
    <scope>IDENTIFICATION</scope>
</reference>
<dbReference type="SUPFAM" id="SSF48425">
    <property type="entry name" value="Sec7 domain"/>
    <property type="match status" value="1"/>
</dbReference>
<dbReference type="Gene3D" id="1.10.220.20">
    <property type="match status" value="1"/>
</dbReference>
<keyword evidence="1" id="KW-0175">Coiled coil</keyword>
<dbReference type="GO" id="GO:0005085">
    <property type="term" value="F:guanyl-nucleotide exchange factor activity"/>
    <property type="evidence" value="ECO:0007669"/>
    <property type="project" value="InterPro"/>
</dbReference>
<dbReference type="PROSITE" id="PS50190">
    <property type="entry name" value="SEC7"/>
    <property type="match status" value="1"/>
</dbReference>
<proteinExistence type="predicted"/>
<dbReference type="InterPro" id="IPR023394">
    <property type="entry name" value="Sec7_C_sf"/>
</dbReference>
<dbReference type="Gene3D" id="1.10.1000.11">
    <property type="entry name" value="Arf Nucleotide-binding Site Opener,domain 2"/>
    <property type="match status" value="1"/>
</dbReference>
<dbReference type="AlphaFoldDB" id="A0A915CK94"/>
<keyword evidence="3" id="KW-1185">Reference proteome</keyword>
<feature type="domain" description="SEC7" evidence="2">
    <location>
        <begin position="123"/>
        <end position="259"/>
    </location>
</feature>
<dbReference type="GO" id="GO:0032012">
    <property type="term" value="P:regulation of ARF protein signal transduction"/>
    <property type="evidence" value="ECO:0007669"/>
    <property type="project" value="InterPro"/>
</dbReference>
<evidence type="ECO:0000256" key="1">
    <source>
        <dbReference type="SAM" id="Coils"/>
    </source>
</evidence>
<dbReference type="PANTHER" id="PTHR10663">
    <property type="entry name" value="GUANYL-NUCLEOTIDE EXCHANGE FACTOR"/>
    <property type="match status" value="1"/>
</dbReference>
<evidence type="ECO:0000259" key="2">
    <source>
        <dbReference type="PROSITE" id="PS50190"/>
    </source>
</evidence>
<dbReference type="PANTHER" id="PTHR10663:SF402">
    <property type="entry name" value="MIP16918P"/>
    <property type="match status" value="1"/>
</dbReference>
<organism evidence="3 4">
    <name type="scientific">Ditylenchus dipsaci</name>
    <dbReference type="NCBI Taxonomy" id="166011"/>
    <lineage>
        <taxon>Eukaryota</taxon>
        <taxon>Metazoa</taxon>
        <taxon>Ecdysozoa</taxon>
        <taxon>Nematoda</taxon>
        <taxon>Chromadorea</taxon>
        <taxon>Rhabditida</taxon>
        <taxon>Tylenchina</taxon>
        <taxon>Tylenchomorpha</taxon>
        <taxon>Sphaerularioidea</taxon>
        <taxon>Anguinidae</taxon>
        <taxon>Anguininae</taxon>
        <taxon>Ditylenchus</taxon>
    </lineage>
</organism>
<dbReference type="WBParaSite" id="jg10039">
    <property type="protein sequence ID" value="jg10039"/>
    <property type="gene ID" value="jg10039"/>
</dbReference>
<sequence length="265" mass="30289">MRNSANLPAPLVIDQSECVDQPISTTAKTQREETIYIYLTPDEIWSLKDALKKIPPVSQIQMNKQSVEDMDNNHANTAHDFKQHQDKRQEFRHSLMPNSSASPKMKSSFTTSFLLQTNGCNGKFIRGQEKKTQLLEEIQHIQDELETVHTQLESLDMQDGENSRLKMLLTAKKKFNLNPEKGVKYMFDNGLIPESADCVANLLFECDGLKKAAIVQALRTFLWHFRLPGEAQKIDRIMEQFAKHYCQHNPGTFDHQDSVKAEVAA</sequence>
<dbReference type="InterPro" id="IPR035999">
    <property type="entry name" value="Sec7_dom_sf"/>
</dbReference>
<protein>
    <submittedName>
        <fullName evidence="4">SEC7 domain-containing protein</fullName>
    </submittedName>
</protein>
<dbReference type="SMART" id="SM00222">
    <property type="entry name" value="Sec7"/>
    <property type="match status" value="1"/>
</dbReference>
<dbReference type="Proteomes" id="UP000887574">
    <property type="component" value="Unplaced"/>
</dbReference>
<dbReference type="InterPro" id="IPR000904">
    <property type="entry name" value="Sec7_dom"/>
</dbReference>
<evidence type="ECO:0000313" key="3">
    <source>
        <dbReference type="Proteomes" id="UP000887574"/>
    </source>
</evidence>
<evidence type="ECO:0000313" key="4">
    <source>
        <dbReference type="WBParaSite" id="jg10039"/>
    </source>
</evidence>
<accession>A0A915CK94</accession>
<feature type="coiled-coil region" evidence="1">
    <location>
        <begin position="131"/>
        <end position="158"/>
    </location>
</feature>